<dbReference type="InterPro" id="IPR011006">
    <property type="entry name" value="CheY-like_superfamily"/>
</dbReference>
<dbReference type="SUPFAM" id="SSF52172">
    <property type="entry name" value="CheY-like"/>
    <property type="match status" value="1"/>
</dbReference>
<dbReference type="Gene3D" id="1.10.287.130">
    <property type="match status" value="1"/>
</dbReference>
<proteinExistence type="predicted"/>
<evidence type="ECO:0000256" key="13">
    <source>
        <dbReference type="ARBA" id="ARBA00023136"/>
    </source>
</evidence>
<dbReference type="Pfam" id="PF08448">
    <property type="entry name" value="PAS_4"/>
    <property type="match status" value="1"/>
</dbReference>
<evidence type="ECO:0000256" key="9">
    <source>
        <dbReference type="ARBA" id="ARBA00022777"/>
    </source>
</evidence>
<keyword evidence="5 17" id="KW-0597">Phosphoprotein</keyword>
<dbReference type="InterPro" id="IPR004358">
    <property type="entry name" value="Sig_transdc_His_kin-like_C"/>
</dbReference>
<keyword evidence="8" id="KW-0547">Nucleotide-binding</keyword>
<evidence type="ECO:0000256" key="2">
    <source>
        <dbReference type="ARBA" id="ARBA00004651"/>
    </source>
</evidence>
<keyword evidence="7" id="KW-0812">Transmembrane</keyword>
<dbReference type="CDD" id="cd00082">
    <property type="entry name" value="HisKA"/>
    <property type="match status" value="1"/>
</dbReference>
<comment type="catalytic activity">
    <reaction evidence="1">
        <text>ATP + protein L-histidine = ADP + protein N-phospho-L-histidine.</text>
        <dbReference type="EC" id="2.7.13.3"/>
    </reaction>
</comment>
<dbReference type="PROSITE" id="PS50109">
    <property type="entry name" value="HIS_KIN"/>
    <property type="match status" value="1"/>
</dbReference>
<dbReference type="GO" id="GO:0000155">
    <property type="term" value="F:phosphorelay sensor kinase activity"/>
    <property type="evidence" value="ECO:0007669"/>
    <property type="project" value="InterPro"/>
</dbReference>
<dbReference type="FunFam" id="1.10.287.130:FF:000002">
    <property type="entry name" value="Two-component osmosensing histidine kinase"/>
    <property type="match status" value="1"/>
</dbReference>
<keyword evidence="11" id="KW-1133">Transmembrane helix</keyword>
<keyword evidence="9" id="KW-0418">Kinase</keyword>
<feature type="domain" description="Response regulatory" evidence="19">
    <location>
        <begin position="554"/>
        <end position="670"/>
    </location>
</feature>
<dbReference type="PANTHER" id="PTHR45339:SF1">
    <property type="entry name" value="HYBRID SIGNAL TRANSDUCTION HISTIDINE KINASE J"/>
    <property type="match status" value="1"/>
</dbReference>
<evidence type="ECO:0000256" key="14">
    <source>
        <dbReference type="ARBA" id="ARBA00064003"/>
    </source>
</evidence>
<dbReference type="SMART" id="SM00387">
    <property type="entry name" value="HATPase_c"/>
    <property type="match status" value="1"/>
</dbReference>
<keyword evidence="10" id="KW-0067">ATP-binding</keyword>
<protein>
    <recommendedName>
        <fullName evidence="15">Sensory/regulatory protein RpfC</fullName>
        <ecNumber evidence="3">2.7.13.3</ecNumber>
    </recommendedName>
</protein>
<evidence type="ECO:0000259" key="18">
    <source>
        <dbReference type="PROSITE" id="PS50109"/>
    </source>
</evidence>
<dbReference type="CDD" id="cd16922">
    <property type="entry name" value="HATPase_EvgS-ArcB-TorS-like"/>
    <property type="match status" value="1"/>
</dbReference>
<accession>A0A6N8EH18</accession>
<evidence type="ECO:0000313" key="21">
    <source>
        <dbReference type="EMBL" id="MTW22900.1"/>
    </source>
</evidence>
<dbReference type="SUPFAM" id="SSF47384">
    <property type="entry name" value="Homodimeric domain of signal transducing histidine kinase"/>
    <property type="match status" value="1"/>
</dbReference>
<feature type="domain" description="HPt" evidence="20">
    <location>
        <begin position="723"/>
        <end position="820"/>
    </location>
</feature>
<dbReference type="SUPFAM" id="SSF55785">
    <property type="entry name" value="PYP-like sensor domain (PAS domain)"/>
    <property type="match status" value="1"/>
</dbReference>
<dbReference type="InterPro" id="IPR036641">
    <property type="entry name" value="HPT_dom_sf"/>
</dbReference>
<dbReference type="PROSITE" id="PS50894">
    <property type="entry name" value="HPT"/>
    <property type="match status" value="1"/>
</dbReference>
<evidence type="ECO:0000256" key="12">
    <source>
        <dbReference type="ARBA" id="ARBA00023012"/>
    </source>
</evidence>
<dbReference type="AlphaFoldDB" id="A0A6N8EH18"/>
<dbReference type="GO" id="GO:0005886">
    <property type="term" value="C:plasma membrane"/>
    <property type="evidence" value="ECO:0007669"/>
    <property type="project" value="UniProtKB-SubCell"/>
</dbReference>
<dbReference type="FunFam" id="3.30.565.10:FF:000010">
    <property type="entry name" value="Sensor histidine kinase RcsC"/>
    <property type="match status" value="1"/>
</dbReference>
<dbReference type="Gene3D" id="3.40.50.2300">
    <property type="match status" value="1"/>
</dbReference>
<evidence type="ECO:0000256" key="7">
    <source>
        <dbReference type="ARBA" id="ARBA00022692"/>
    </source>
</evidence>
<dbReference type="PRINTS" id="PR00344">
    <property type="entry name" value="BCTRLSENSOR"/>
</dbReference>
<dbReference type="PROSITE" id="PS50110">
    <property type="entry name" value="RESPONSE_REGULATORY"/>
    <property type="match status" value="1"/>
</dbReference>
<dbReference type="Pfam" id="PF00512">
    <property type="entry name" value="HisKA"/>
    <property type="match status" value="1"/>
</dbReference>
<evidence type="ECO:0000256" key="5">
    <source>
        <dbReference type="ARBA" id="ARBA00022553"/>
    </source>
</evidence>
<dbReference type="InterPro" id="IPR036097">
    <property type="entry name" value="HisK_dim/P_sf"/>
</dbReference>
<feature type="modified residue" description="Phosphohistidine" evidence="16">
    <location>
        <position position="762"/>
    </location>
</feature>
<comment type="caution">
    <text evidence="21">The sequence shown here is derived from an EMBL/GenBank/DDBJ whole genome shotgun (WGS) entry which is preliminary data.</text>
</comment>
<organism evidence="21 22">
    <name type="scientific">Allochromatium palmeri</name>
    <dbReference type="NCBI Taxonomy" id="231048"/>
    <lineage>
        <taxon>Bacteria</taxon>
        <taxon>Pseudomonadati</taxon>
        <taxon>Pseudomonadota</taxon>
        <taxon>Gammaproteobacteria</taxon>
        <taxon>Chromatiales</taxon>
        <taxon>Chromatiaceae</taxon>
        <taxon>Allochromatium</taxon>
    </lineage>
</organism>
<evidence type="ECO:0000256" key="8">
    <source>
        <dbReference type="ARBA" id="ARBA00022741"/>
    </source>
</evidence>
<keyword evidence="6" id="KW-0808">Transferase</keyword>
<evidence type="ECO:0000256" key="4">
    <source>
        <dbReference type="ARBA" id="ARBA00022475"/>
    </source>
</evidence>
<dbReference type="RefSeq" id="WP_155451450.1">
    <property type="nucleotide sequence ID" value="NZ_WNKT01000057.1"/>
</dbReference>
<dbReference type="Pfam" id="PF02518">
    <property type="entry name" value="HATPase_c"/>
    <property type="match status" value="1"/>
</dbReference>
<evidence type="ECO:0000259" key="19">
    <source>
        <dbReference type="PROSITE" id="PS50110"/>
    </source>
</evidence>
<dbReference type="SMART" id="SM00388">
    <property type="entry name" value="HisKA"/>
    <property type="match status" value="1"/>
</dbReference>
<dbReference type="CDD" id="cd17546">
    <property type="entry name" value="REC_hyHK_CKI1_RcsC-like"/>
    <property type="match status" value="1"/>
</dbReference>
<dbReference type="PANTHER" id="PTHR45339">
    <property type="entry name" value="HYBRID SIGNAL TRANSDUCTION HISTIDINE KINASE J"/>
    <property type="match status" value="1"/>
</dbReference>
<dbReference type="Gene3D" id="3.30.450.20">
    <property type="entry name" value="PAS domain"/>
    <property type="match status" value="1"/>
</dbReference>
<evidence type="ECO:0000256" key="16">
    <source>
        <dbReference type="PROSITE-ProRule" id="PRU00110"/>
    </source>
</evidence>
<evidence type="ECO:0000256" key="10">
    <source>
        <dbReference type="ARBA" id="ARBA00022840"/>
    </source>
</evidence>
<dbReference type="InterPro" id="IPR003661">
    <property type="entry name" value="HisK_dim/P_dom"/>
</dbReference>
<name>A0A6N8EH18_9GAMM</name>
<evidence type="ECO:0000256" key="1">
    <source>
        <dbReference type="ARBA" id="ARBA00000085"/>
    </source>
</evidence>
<dbReference type="SMART" id="SM00448">
    <property type="entry name" value="REC"/>
    <property type="match status" value="1"/>
</dbReference>
<dbReference type="InterPro" id="IPR001789">
    <property type="entry name" value="Sig_transdc_resp-reg_receiver"/>
</dbReference>
<evidence type="ECO:0000256" key="6">
    <source>
        <dbReference type="ARBA" id="ARBA00022679"/>
    </source>
</evidence>
<dbReference type="Gene3D" id="1.20.120.160">
    <property type="entry name" value="HPT domain"/>
    <property type="match status" value="1"/>
</dbReference>
<dbReference type="EMBL" id="WNKT01000057">
    <property type="protein sequence ID" value="MTW22900.1"/>
    <property type="molecule type" value="Genomic_DNA"/>
</dbReference>
<dbReference type="Proteomes" id="UP000434044">
    <property type="component" value="Unassembled WGS sequence"/>
</dbReference>
<dbReference type="InterPro" id="IPR005467">
    <property type="entry name" value="His_kinase_dom"/>
</dbReference>
<evidence type="ECO:0000256" key="3">
    <source>
        <dbReference type="ARBA" id="ARBA00012438"/>
    </source>
</evidence>
<keyword evidence="12" id="KW-0902">Two-component regulatory system</keyword>
<dbReference type="EC" id="2.7.13.3" evidence="3"/>
<keyword evidence="13" id="KW-0472">Membrane</keyword>
<evidence type="ECO:0000256" key="15">
    <source>
        <dbReference type="ARBA" id="ARBA00068150"/>
    </source>
</evidence>
<dbReference type="InterPro" id="IPR036890">
    <property type="entry name" value="HATPase_C_sf"/>
</dbReference>
<keyword evidence="22" id="KW-1185">Reference proteome</keyword>
<gene>
    <name evidence="21" type="ORF">GJ668_17750</name>
</gene>
<dbReference type="Pfam" id="PF00072">
    <property type="entry name" value="Response_reg"/>
    <property type="match status" value="1"/>
</dbReference>
<evidence type="ECO:0000256" key="17">
    <source>
        <dbReference type="PROSITE-ProRule" id="PRU00169"/>
    </source>
</evidence>
<dbReference type="InterPro" id="IPR013656">
    <property type="entry name" value="PAS_4"/>
</dbReference>
<dbReference type="OrthoDB" id="5563233at2"/>
<comment type="subunit">
    <text evidence="14">At low DSF concentrations, interacts with RpfF.</text>
</comment>
<evidence type="ECO:0000259" key="20">
    <source>
        <dbReference type="PROSITE" id="PS50894"/>
    </source>
</evidence>
<comment type="subcellular location">
    <subcellularLocation>
        <location evidence="2">Cell membrane</location>
        <topology evidence="2">Multi-pass membrane protein</topology>
    </subcellularLocation>
</comment>
<dbReference type="SUPFAM" id="SSF47226">
    <property type="entry name" value="Histidine-containing phosphotransfer domain, HPT domain"/>
    <property type="match status" value="1"/>
</dbReference>
<dbReference type="InterPro" id="IPR003594">
    <property type="entry name" value="HATPase_dom"/>
</dbReference>
<feature type="modified residue" description="4-aspartylphosphate" evidence="17">
    <location>
        <position position="603"/>
    </location>
</feature>
<dbReference type="Gene3D" id="3.30.565.10">
    <property type="entry name" value="Histidine kinase-like ATPase, C-terminal domain"/>
    <property type="match status" value="1"/>
</dbReference>
<dbReference type="Pfam" id="PF01627">
    <property type="entry name" value="Hpt"/>
    <property type="match status" value="1"/>
</dbReference>
<reference evidence="21 22" key="1">
    <citation type="submission" date="2019-11" db="EMBL/GenBank/DDBJ databases">
        <title>Whole-genome sequence of the anaerobic purple sulfur bacterium Allochromatium palmeri DSM 15591.</title>
        <authorList>
            <person name="Kyndt J.A."/>
            <person name="Meyer T.E."/>
        </authorList>
    </citation>
    <scope>NUCLEOTIDE SEQUENCE [LARGE SCALE GENOMIC DNA]</scope>
    <source>
        <strain evidence="21 22">DSM 15591</strain>
    </source>
</reference>
<dbReference type="GO" id="GO:0005524">
    <property type="term" value="F:ATP binding"/>
    <property type="evidence" value="ECO:0007669"/>
    <property type="project" value="UniProtKB-KW"/>
</dbReference>
<evidence type="ECO:0000313" key="22">
    <source>
        <dbReference type="Proteomes" id="UP000434044"/>
    </source>
</evidence>
<dbReference type="SUPFAM" id="SSF55874">
    <property type="entry name" value="ATPase domain of HSP90 chaperone/DNA topoisomerase II/histidine kinase"/>
    <property type="match status" value="1"/>
</dbReference>
<evidence type="ECO:0000256" key="11">
    <source>
        <dbReference type="ARBA" id="ARBA00022989"/>
    </source>
</evidence>
<sequence length="920" mass="102773">MTPDPLNDDIKRSEIRYRGLFENMISAAMVLSHRPDGFHIEAINAQCRQFAVLDIAGRSVAWLHEVIDTHESPELHAALKEVLEQGVGRHMDEFPLIRSGQAHWLDCHIFPLVADEIVLMIRDVTDQKLARDLRHAKEAAEQASELKSAFLASMSHEIRTPLNGVLSMVELLRGSRLNGRQRHWVEAIRGSGQLLLSTINDILDFSRIEAGRLQLDRVQFSLGEVIGNLFNATFQRAYAKQLELVIHQDPGLPDALIGDPFRLQQILVNLVGNAIKFTDQGDIEIRLTYRELPDDRLDLCVSVRDTGIGMGSEQIGQLFQPFEQIRANGWRFSEGTGLGLAICKRLVDAMDGEIGVESAPGKGSLFYFEVPVSRAEIGPPTSWLLPREWRCPTLVWIEHDLMRATATHLLSILGFEAEQTAEAATAFDWARDLEADAGTCLLMLDDAWLAHHGPRLVSALRTHEERATGRDRRVLVLYVVNVFARDRGELDRLDGMTDTAYAMKPLHLSALFNALQDLFGAPSRATRLERKSDDPSWAVLIRRLGAREQLSGARLLLAEDNPVNQQVATEALALVGIETRVVVNGLAAIEAIEEDAFDGVLMDVQMPLMDGLEATEIIRRRHDPDALPIIAMTAGVFFKDRQRSLQVGMNDHVGKPINMRNLLETLLKWIRPAHPRPFRSLDPERFEEVASDRLQLIEGELDWSRVDLPGIKVRKGLNRLGGNGLLYFKLLTTFVSLQSQGRETMPAALERADEAALRLQAHTLKGVAKTLGADALHAHAERVEQAAEAGERASLDALLHPMLDELQTVLDGVNAFLESWHLADDETGDGDLGARPDPEQAGDRHALIAALLEHGDTRLRDVCVDNRAYLRDWFGGEASGYAHFMALIEQYRFEEARRIFRERANPPDVTPETADRRTSA</sequence>
<keyword evidence="4" id="KW-1003">Cell membrane</keyword>
<dbReference type="InterPro" id="IPR035965">
    <property type="entry name" value="PAS-like_dom_sf"/>
</dbReference>
<dbReference type="InterPro" id="IPR008207">
    <property type="entry name" value="Sig_transdc_His_kin_Hpt_dom"/>
</dbReference>
<feature type="domain" description="Histidine kinase" evidence="18">
    <location>
        <begin position="153"/>
        <end position="374"/>
    </location>
</feature>